<keyword evidence="4" id="KW-0812">Transmembrane</keyword>
<dbReference type="GO" id="GO:0004497">
    <property type="term" value="F:monooxygenase activity"/>
    <property type="evidence" value="ECO:0007669"/>
    <property type="project" value="UniProtKB-KW"/>
</dbReference>
<dbReference type="PROSITE" id="PS00086">
    <property type="entry name" value="CYTOCHROME_P450"/>
    <property type="match status" value="1"/>
</dbReference>
<evidence type="ECO:0000256" key="10">
    <source>
        <dbReference type="ARBA" id="ARBA00023136"/>
    </source>
</evidence>
<comment type="cofactor">
    <cofactor evidence="11">
        <name>heme</name>
        <dbReference type="ChEBI" id="CHEBI:30413"/>
    </cofactor>
</comment>
<evidence type="ECO:0000256" key="11">
    <source>
        <dbReference type="PIRSR" id="PIRSR602401-1"/>
    </source>
</evidence>
<keyword evidence="6" id="KW-1133">Transmembrane helix</keyword>
<evidence type="ECO:0000256" key="8">
    <source>
        <dbReference type="ARBA" id="ARBA00023004"/>
    </source>
</evidence>
<evidence type="ECO:0000256" key="4">
    <source>
        <dbReference type="ARBA" id="ARBA00022692"/>
    </source>
</evidence>
<keyword evidence="13" id="KW-1185">Reference proteome</keyword>
<dbReference type="PRINTS" id="PR00463">
    <property type="entry name" value="EP450I"/>
</dbReference>
<dbReference type="InterPro" id="IPR017972">
    <property type="entry name" value="Cyt_P450_CS"/>
</dbReference>
<dbReference type="InterPro" id="IPR002401">
    <property type="entry name" value="Cyt_P450_E_grp-I"/>
</dbReference>
<dbReference type="InterPro" id="IPR001128">
    <property type="entry name" value="Cyt_P450"/>
</dbReference>
<keyword evidence="5 11" id="KW-0479">Metal-binding</keyword>
<dbReference type="FunFam" id="1.10.630.10:FF:000023">
    <property type="entry name" value="Cytochrome P450 family protein"/>
    <property type="match status" value="1"/>
</dbReference>
<dbReference type="OrthoDB" id="1103324at2759"/>
<comment type="subcellular location">
    <subcellularLocation>
        <location evidence="1">Membrane</location>
        <topology evidence="1">Single-pass membrane protein</topology>
    </subcellularLocation>
</comment>
<keyword evidence="9 12" id="KW-0503">Monooxygenase</keyword>
<evidence type="ECO:0000256" key="7">
    <source>
        <dbReference type="ARBA" id="ARBA00023002"/>
    </source>
</evidence>
<comment type="similarity">
    <text evidence="2 12">Belongs to the cytochrome P450 family.</text>
</comment>
<keyword evidence="10" id="KW-0472">Membrane</keyword>
<dbReference type="GO" id="GO:0005506">
    <property type="term" value="F:iron ion binding"/>
    <property type="evidence" value="ECO:0007669"/>
    <property type="project" value="InterPro"/>
</dbReference>
<evidence type="ECO:0000256" key="12">
    <source>
        <dbReference type="RuleBase" id="RU000461"/>
    </source>
</evidence>
<dbReference type="Pfam" id="PF00067">
    <property type="entry name" value="p450"/>
    <property type="match status" value="1"/>
</dbReference>
<keyword evidence="7 12" id="KW-0560">Oxidoreductase</keyword>
<dbReference type="Proteomes" id="UP001652660">
    <property type="component" value="Chromosome 3e"/>
</dbReference>
<evidence type="ECO:0000256" key="6">
    <source>
        <dbReference type="ARBA" id="ARBA00022989"/>
    </source>
</evidence>
<proteinExistence type="inferred from homology"/>
<reference evidence="13" key="1">
    <citation type="journal article" date="2025" name="Foods">
        <title>Unveiling the Microbial Signatures of Arabica Coffee Cherries: Insights into Ripeness Specific Diversity, Functional Traits, and Implications for Quality and Safety.</title>
        <authorList>
            <consortium name="RefSeq"/>
            <person name="Tenea G.N."/>
            <person name="Cifuentes V."/>
            <person name="Reyes P."/>
            <person name="Cevallos-Vallejos M."/>
        </authorList>
    </citation>
    <scope>NUCLEOTIDE SEQUENCE [LARGE SCALE GENOMIC DNA]</scope>
</reference>
<gene>
    <name evidence="14" type="primary">LOC113737173</name>
</gene>
<dbReference type="GO" id="GO:0016705">
    <property type="term" value="F:oxidoreductase activity, acting on paired donors, with incorporation or reduction of molecular oxygen"/>
    <property type="evidence" value="ECO:0007669"/>
    <property type="project" value="InterPro"/>
</dbReference>
<dbReference type="GO" id="GO:0016020">
    <property type="term" value="C:membrane"/>
    <property type="evidence" value="ECO:0007669"/>
    <property type="project" value="UniProtKB-SubCell"/>
</dbReference>
<keyword evidence="3 11" id="KW-0349">Heme</keyword>
<evidence type="ECO:0000256" key="9">
    <source>
        <dbReference type="ARBA" id="ARBA00023033"/>
    </source>
</evidence>
<evidence type="ECO:0000256" key="1">
    <source>
        <dbReference type="ARBA" id="ARBA00004167"/>
    </source>
</evidence>
<dbReference type="RefSeq" id="XP_027120237.1">
    <property type="nucleotide sequence ID" value="XM_027264436.2"/>
</dbReference>
<evidence type="ECO:0000313" key="14">
    <source>
        <dbReference type="RefSeq" id="XP_027120237.1"/>
    </source>
</evidence>
<name>A0A6P6X2Z7_COFAR</name>
<sequence length="535" mass="61077">MLTPAIILTLQPHINTYFRTHVFSIEFHTSSQQTEQSMEETTLLNTAVFCVLLLALVFKFWQRRSQNIPPSPAPALPIIGHLHLIKQPLHRTLHKLSQKCGPIFSLWFGTRLVVVVSSPSMVEECFTKNDIVLANRPRLILGKYVGYNYSDIIDVPYGDHWRNLRKLFTNEILSPARLSMFLSIRQDEIMRLLRNLYEISDNNFAKVELQSKFSELSLNVIMRMVTGKRYFGEGEDTEEAKKFRGLIRKVFESAGASNPGDFLPLLRWVDYKNFEKRLARIGKEIDVFFQGLIEEHRCDRSKNTMIDHLLTLQESQPECYDDEVIKANILALLFAATDTSAATMEWAMSLLLNHPNVLEKARTELDTHLGKDRLIHEQDLPKLPYLHNIIMETFRLIPPVPLLVPHEASADCRVGGYDLPSGTMLLVNAWEIHRDPDVWDDPTSFKPERFEGLQVEPSKLMPFGMGRRSCPGAGLAHRVVGAALGSLIQCFEWQRVGPKKVDLAEGIGITTHKAEPLEAKCKAREFVDRILSEDH</sequence>
<dbReference type="GO" id="GO:0020037">
    <property type="term" value="F:heme binding"/>
    <property type="evidence" value="ECO:0007669"/>
    <property type="project" value="InterPro"/>
</dbReference>
<dbReference type="CDD" id="cd20653">
    <property type="entry name" value="CYP81"/>
    <property type="match status" value="1"/>
</dbReference>
<dbReference type="InterPro" id="IPR036396">
    <property type="entry name" value="Cyt_P450_sf"/>
</dbReference>
<accession>A0A6P6X2Z7</accession>
<dbReference type="SUPFAM" id="SSF48264">
    <property type="entry name" value="Cytochrome P450"/>
    <property type="match status" value="1"/>
</dbReference>
<evidence type="ECO:0000256" key="5">
    <source>
        <dbReference type="ARBA" id="ARBA00022723"/>
    </source>
</evidence>
<dbReference type="GeneID" id="113737173"/>
<evidence type="ECO:0000313" key="13">
    <source>
        <dbReference type="Proteomes" id="UP001652660"/>
    </source>
</evidence>
<dbReference type="PANTHER" id="PTHR47947">
    <property type="entry name" value="CYTOCHROME P450 82C3-RELATED"/>
    <property type="match status" value="1"/>
</dbReference>
<keyword evidence="8 11" id="KW-0408">Iron</keyword>
<protein>
    <submittedName>
        <fullName evidence="14">Cytochrome P450 81Q32-like</fullName>
    </submittedName>
</protein>
<organism evidence="13 14">
    <name type="scientific">Coffea arabica</name>
    <name type="common">Arabian coffee</name>
    <dbReference type="NCBI Taxonomy" id="13443"/>
    <lineage>
        <taxon>Eukaryota</taxon>
        <taxon>Viridiplantae</taxon>
        <taxon>Streptophyta</taxon>
        <taxon>Embryophyta</taxon>
        <taxon>Tracheophyta</taxon>
        <taxon>Spermatophyta</taxon>
        <taxon>Magnoliopsida</taxon>
        <taxon>eudicotyledons</taxon>
        <taxon>Gunneridae</taxon>
        <taxon>Pentapetalae</taxon>
        <taxon>asterids</taxon>
        <taxon>lamiids</taxon>
        <taxon>Gentianales</taxon>
        <taxon>Rubiaceae</taxon>
        <taxon>Ixoroideae</taxon>
        <taxon>Gardenieae complex</taxon>
        <taxon>Bertiereae - Coffeeae clade</taxon>
        <taxon>Coffeeae</taxon>
        <taxon>Coffea</taxon>
    </lineage>
</organism>
<dbReference type="AlphaFoldDB" id="A0A6P6X2Z7"/>
<dbReference type="PRINTS" id="PR00385">
    <property type="entry name" value="P450"/>
</dbReference>
<evidence type="ECO:0000256" key="2">
    <source>
        <dbReference type="ARBA" id="ARBA00010617"/>
    </source>
</evidence>
<reference evidence="14" key="2">
    <citation type="submission" date="2025-08" db="UniProtKB">
        <authorList>
            <consortium name="RefSeq"/>
        </authorList>
    </citation>
    <scope>IDENTIFICATION</scope>
    <source>
        <tissue evidence="14">Leaves</tissue>
    </source>
</reference>
<dbReference type="InterPro" id="IPR050651">
    <property type="entry name" value="Plant_Cytochrome_P450_Monoox"/>
</dbReference>
<feature type="binding site" description="axial binding residue" evidence="11">
    <location>
        <position position="470"/>
    </location>
    <ligand>
        <name>heme</name>
        <dbReference type="ChEBI" id="CHEBI:30413"/>
    </ligand>
    <ligandPart>
        <name>Fe</name>
        <dbReference type="ChEBI" id="CHEBI:18248"/>
    </ligandPart>
</feature>
<dbReference type="Gene3D" id="1.10.630.10">
    <property type="entry name" value="Cytochrome P450"/>
    <property type="match status" value="1"/>
</dbReference>
<dbReference type="PANTHER" id="PTHR47947:SF62">
    <property type="entry name" value="CYTOCHROME P450, FAMILY 81, SUBFAMILY D, POLYPEPTIDE 5"/>
    <property type="match status" value="1"/>
</dbReference>
<evidence type="ECO:0000256" key="3">
    <source>
        <dbReference type="ARBA" id="ARBA00022617"/>
    </source>
</evidence>